<accession>A0A1B1AMJ4</accession>
<dbReference type="PANTHER" id="PTHR46696">
    <property type="entry name" value="P450, PUTATIVE (EUROFUNG)-RELATED"/>
    <property type="match status" value="1"/>
</dbReference>
<gene>
    <name evidence="2" type="ORF">ATE48_18660</name>
</gene>
<dbReference type="GO" id="GO:0005506">
    <property type="term" value="F:iron ion binding"/>
    <property type="evidence" value="ECO:0007669"/>
    <property type="project" value="InterPro"/>
</dbReference>
<dbReference type="Pfam" id="PF00067">
    <property type="entry name" value="p450"/>
    <property type="match status" value="1"/>
</dbReference>
<proteinExistence type="inferred from homology"/>
<dbReference type="GO" id="GO:0020037">
    <property type="term" value="F:heme binding"/>
    <property type="evidence" value="ECO:0007669"/>
    <property type="project" value="InterPro"/>
</dbReference>
<sequence length="398" mass="44094">MTFDACAARKVAPIEITLEALSADPYPIYDTLRREAPVAWVPSLNMYWVTRYEDVRAVLIDSDTFVTGTSASLLFDVFGEHMLTTDGALHRRYRGPALNGAFMPQAVRSSALSQITRRVDQLINGFIIDGHTELRSSLAARLPILTMLDIFGLPEDIEPHLRTWYDAFEAALSNHAHDPAIRDRAKRCVAAFHDRMQDEIEACRAEPRPGLLQQLLMQTDQSLSDPEIRRNALIIMFGGISTVEAVILNTLWALLAHPAALSRVIANRALLDAAFDETMRWISPVQSATRHTLRDAVIGDVSVPAGTTVNCMLASANRDEAVFAGGDVFNIDRANARKQLGFATGPHLCLGRHLAREEMRVSLNALFDRAPTLRLSSSATRLAGHEFRQPSSLSLNWD</sequence>
<dbReference type="AlphaFoldDB" id="A0A1B1AMJ4"/>
<keyword evidence="3" id="KW-1185">Reference proteome</keyword>
<organism evidence="2 3">
    <name type="scientific">Candidatus Viadribacter manganicus</name>
    <dbReference type="NCBI Taxonomy" id="1759059"/>
    <lineage>
        <taxon>Bacteria</taxon>
        <taxon>Pseudomonadati</taxon>
        <taxon>Pseudomonadota</taxon>
        <taxon>Alphaproteobacteria</taxon>
        <taxon>Hyphomonadales</taxon>
        <taxon>Hyphomonadaceae</taxon>
        <taxon>Candidatus Viadribacter</taxon>
    </lineage>
</organism>
<protein>
    <recommendedName>
        <fullName evidence="4">Cytochrome</fullName>
    </recommendedName>
</protein>
<dbReference type="GO" id="GO:0016705">
    <property type="term" value="F:oxidoreductase activity, acting on paired donors, with incorporation or reduction of molecular oxygen"/>
    <property type="evidence" value="ECO:0007669"/>
    <property type="project" value="InterPro"/>
</dbReference>
<dbReference type="Gene3D" id="1.10.630.10">
    <property type="entry name" value="Cytochrome P450"/>
    <property type="match status" value="1"/>
</dbReference>
<evidence type="ECO:0008006" key="4">
    <source>
        <dbReference type="Google" id="ProtNLM"/>
    </source>
</evidence>
<comment type="similarity">
    <text evidence="1">Belongs to the cytochrome P450 family.</text>
</comment>
<dbReference type="EMBL" id="CP013244">
    <property type="protein sequence ID" value="ANP47773.1"/>
    <property type="molecule type" value="Genomic_DNA"/>
</dbReference>
<dbReference type="PRINTS" id="PR00359">
    <property type="entry name" value="BP450"/>
</dbReference>
<reference evidence="2 3" key="1">
    <citation type="submission" date="2015-11" db="EMBL/GenBank/DDBJ databases">
        <title>Whole-Genome Sequence of Candidatus Oderbacter manganicum from the National Park Lower Oder Valley, Germany.</title>
        <authorList>
            <person name="Braun B."/>
            <person name="Liere K."/>
            <person name="Szewzyk U."/>
        </authorList>
    </citation>
    <scope>NUCLEOTIDE SEQUENCE [LARGE SCALE GENOMIC DNA]</scope>
    <source>
        <strain evidence="2 3">OTSz_A_272</strain>
    </source>
</reference>
<evidence type="ECO:0000313" key="3">
    <source>
        <dbReference type="Proteomes" id="UP000092498"/>
    </source>
</evidence>
<name>A0A1B1AMJ4_9PROT</name>
<evidence type="ECO:0000313" key="2">
    <source>
        <dbReference type="EMBL" id="ANP47773.1"/>
    </source>
</evidence>
<dbReference type="KEGG" id="cbot:ATE48_18660"/>
<dbReference type="InParanoid" id="A0A1B1AMJ4"/>
<evidence type="ECO:0000256" key="1">
    <source>
        <dbReference type="ARBA" id="ARBA00010617"/>
    </source>
</evidence>
<dbReference type="OrthoDB" id="9801155at2"/>
<dbReference type="Proteomes" id="UP000092498">
    <property type="component" value="Chromosome"/>
</dbReference>
<dbReference type="InterPro" id="IPR036396">
    <property type="entry name" value="Cyt_P450_sf"/>
</dbReference>
<dbReference type="GO" id="GO:0004497">
    <property type="term" value="F:monooxygenase activity"/>
    <property type="evidence" value="ECO:0007669"/>
    <property type="project" value="InterPro"/>
</dbReference>
<dbReference type="STRING" id="1759059.ATE48_18660"/>
<dbReference type="InterPro" id="IPR002397">
    <property type="entry name" value="Cyt_P450_B"/>
</dbReference>
<dbReference type="SUPFAM" id="SSF48264">
    <property type="entry name" value="Cytochrome P450"/>
    <property type="match status" value="1"/>
</dbReference>
<dbReference type="PANTHER" id="PTHR46696:SF1">
    <property type="entry name" value="CYTOCHROME P450 YJIB-RELATED"/>
    <property type="match status" value="1"/>
</dbReference>
<dbReference type="InterPro" id="IPR001128">
    <property type="entry name" value="Cyt_P450"/>
</dbReference>